<evidence type="ECO:0000313" key="10">
    <source>
        <dbReference type="Proteomes" id="UP000663828"/>
    </source>
</evidence>
<evidence type="ECO:0000256" key="6">
    <source>
        <dbReference type="ARBA" id="ARBA00023288"/>
    </source>
</evidence>
<dbReference type="SMART" id="SM00173">
    <property type="entry name" value="RAS"/>
    <property type="match status" value="1"/>
</dbReference>
<dbReference type="NCBIfam" id="TIGR00231">
    <property type="entry name" value="small_GTP"/>
    <property type="match status" value="1"/>
</dbReference>
<dbReference type="PROSITE" id="PS51421">
    <property type="entry name" value="RAS"/>
    <property type="match status" value="1"/>
</dbReference>
<dbReference type="SMART" id="SM00175">
    <property type="entry name" value="RAB"/>
    <property type="match status" value="1"/>
</dbReference>
<proteinExistence type="inferred from homology"/>
<keyword evidence="7" id="KW-0636">Prenylation</keyword>
<dbReference type="InterPro" id="IPR001806">
    <property type="entry name" value="Small_GTPase"/>
</dbReference>
<keyword evidence="4" id="KW-0342">GTP-binding</keyword>
<accession>A0A814YQ74</accession>
<evidence type="ECO:0000313" key="11">
    <source>
        <dbReference type="Proteomes" id="UP000663852"/>
    </source>
</evidence>
<evidence type="ECO:0000313" key="9">
    <source>
        <dbReference type="EMBL" id="CAF1567190.1"/>
    </source>
</evidence>
<dbReference type="SUPFAM" id="SSF52540">
    <property type="entry name" value="P-loop containing nucleoside triphosphate hydrolases"/>
    <property type="match status" value="1"/>
</dbReference>
<dbReference type="EMBL" id="CAJNOR010005549">
    <property type="protein sequence ID" value="CAF1567190.1"/>
    <property type="molecule type" value="Genomic_DNA"/>
</dbReference>
<dbReference type="Proteomes" id="UP000663828">
    <property type="component" value="Unassembled WGS sequence"/>
</dbReference>
<dbReference type="GO" id="GO:0003924">
    <property type="term" value="F:GTPase activity"/>
    <property type="evidence" value="ECO:0007669"/>
    <property type="project" value="InterPro"/>
</dbReference>
<name>A0A814YQ74_ADIRI</name>
<comment type="similarity">
    <text evidence="2">Belongs to the small GTPase superfamily. Rab family.</text>
</comment>
<dbReference type="InterPro" id="IPR005225">
    <property type="entry name" value="Small_GTP-bd"/>
</dbReference>
<dbReference type="Proteomes" id="UP000663852">
    <property type="component" value="Unassembled WGS sequence"/>
</dbReference>
<dbReference type="Gene3D" id="3.40.50.300">
    <property type="entry name" value="P-loop containing nucleotide triphosphate hydrolases"/>
    <property type="match status" value="1"/>
</dbReference>
<keyword evidence="3" id="KW-0547">Nucleotide-binding</keyword>
<dbReference type="FunFam" id="3.40.50.300:FF:000586">
    <property type="entry name" value="Rab family GTPase"/>
    <property type="match status" value="1"/>
</dbReference>
<keyword evidence="6" id="KW-0449">Lipoprotein</keyword>
<dbReference type="Pfam" id="PF00071">
    <property type="entry name" value="Ras"/>
    <property type="match status" value="1"/>
</dbReference>
<gene>
    <name evidence="8" type="ORF">EDS130_LOCUS27093</name>
    <name evidence="9" type="ORF">XAT740_LOCUS44127</name>
</gene>
<dbReference type="AlphaFoldDB" id="A0A814YQ74"/>
<dbReference type="SMART" id="SM00177">
    <property type="entry name" value="ARF"/>
    <property type="match status" value="1"/>
</dbReference>
<keyword evidence="5" id="KW-0472">Membrane</keyword>
<evidence type="ECO:0000313" key="8">
    <source>
        <dbReference type="EMBL" id="CAF1234070.1"/>
    </source>
</evidence>
<evidence type="ECO:0000256" key="2">
    <source>
        <dbReference type="ARBA" id="ARBA00006270"/>
    </source>
</evidence>
<dbReference type="EMBL" id="CAJNOJ010000168">
    <property type="protein sequence ID" value="CAF1234070.1"/>
    <property type="molecule type" value="Genomic_DNA"/>
</dbReference>
<comment type="caution">
    <text evidence="8">The sequence shown here is derived from an EMBL/GenBank/DDBJ whole genome shotgun (WGS) entry which is preliminary data.</text>
</comment>
<dbReference type="PROSITE" id="PS51420">
    <property type="entry name" value="RHO"/>
    <property type="match status" value="1"/>
</dbReference>
<dbReference type="SMART" id="SM00174">
    <property type="entry name" value="RHO"/>
    <property type="match status" value="1"/>
</dbReference>
<dbReference type="InterPro" id="IPR027417">
    <property type="entry name" value="P-loop_NTPase"/>
</dbReference>
<evidence type="ECO:0000256" key="7">
    <source>
        <dbReference type="ARBA" id="ARBA00023289"/>
    </source>
</evidence>
<keyword evidence="10" id="KW-1185">Reference proteome</keyword>
<dbReference type="InterPro" id="IPR050305">
    <property type="entry name" value="Small_GTPase_Rab"/>
</dbReference>
<evidence type="ECO:0000256" key="1">
    <source>
        <dbReference type="ARBA" id="ARBA00004308"/>
    </source>
</evidence>
<sequence length="223" mass="25484">MATKRAQPDWSFKILLIGDSGVGKTCLMFRFADNMFAESFTPTIGIDFKIKTLRVRDKTVKLQLWDTAGQEKFFNITRSYYRNADAIILVYDRTEATSFQNIVRWMRNIDENAPDDVVRILVGNKSDIHDRLVVSTNEGKLLADKFRVDFFETSAKSDTSPTVSKMFFFLTEKLLDQKQEAALREKQFSTPHQTGNISLTNNQSETTYGKLLGCCSSTRTVDE</sequence>
<evidence type="ECO:0000256" key="3">
    <source>
        <dbReference type="ARBA" id="ARBA00022741"/>
    </source>
</evidence>
<dbReference type="PRINTS" id="PR00449">
    <property type="entry name" value="RASTRNSFRMNG"/>
</dbReference>
<evidence type="ECO:0000256" key="4">
    <source>
        <dbReference type="ARBA" id="ARBA00023134"/>
    </source>
</evidence>
<reference evidence="8" key="1">
    <citation type="submission" date="2021-02" db="EMBL/GenBank/DDBJ databases">
        <authorList>
            <person name="Nowell W R."/>
        </authorList>
    </citation>
    <scope>NUCLEOTIDE SEQUENCE</scope>
</reference>
<dbReference type="PANTHER" id="PTHR47980">
    <property type="entry name" value="LD44762P"/>
    <property type="match status" value="1"/>
</dbReference>
<dbReference type="SMART" id="SM00176">
    <property type="entry name" value="RAN"/>
    <property type="match status" value="1"/>
</dbReference>
<dbReference type="GO" id="GO:0005525">
    <property type="term" value="F:GTP binding"/>
    <property type="evidence" value="ECO:0007669"/>
    <property type="project" value="UniProtKB-KW"/>
</dbReference>
<evidence type="ECO:0000256" key="5">
    <source>
        <dbReference type="ARBA" id="ARBA00023136"/>
    </source>
</evidence>
<dbReference type="GO" id="GO:0012505">
    <property type="term" value="C:endomembrane system"/>
    <property type="evidence" value="ECO:0007669"/>
    <property type="project" value="UniProtKB-SubCell"/>
</dbReference>
<organism evidence="8 11">
    <name type="scientific">Adineta ricciae</name>
    <name type="common">Rotifer</name>
    <dbReference type="NCBI Taxonomy" id="249248"/>
    <lineage>
        <taxon>Eukaryota</taxon>
        <taxon>Metazoa</taxon>
        <taxon>Spiralia</taxon>
        <taxon>Gnathifera</taxon>
        <taxon>Rotifera</taxon>
        <taxon>Eurotatoria</taxon>
        <taxon>Bdelloidea</taxon>
        <taxon>Adinetida</taxon>
        <taxon>Adinetidae</taxon>
        <taxon>Adineta</taxon>
    </lineage>
</organism>
<comment type="subcellular location">
    <subcellularLocation>
        <location evidence="1">Endomembrane system</location>
    </subcellularLocation>
</comment>
<dbReference type="PROSITE" id="PS51419">
    <property type="entry name" value="RAB"/>
    <property type="match status" value="1"/>
</dbReference>
<dbReference type="OrthoDB" id="9989112at2759"/>
<protein>
    <submittedName>
        <fullName evidence="8">Uncharacterized protein</fullName>
    </submittedName>
</protein>